<evidence type="ECO:0000256" key="2">
    <source>
        <dbReference type="ARBA" id="ARBA00023002"/>
    </source>
</evidence>
<dbReference type="NCBIfam" id="NF005559">
    <property type="entry name" value="PRK07231.1"/>
    <property type="match status" value="1"/>
</dbReference>
<proteinExistence type="inferred from homology"/>
<dbReference type="InterPro" id="IPR002347">
    <property type="entry name" value="SDR_fam"/>
</dbReference>
<dbReference type="PANTHER" id="PTHR42760:SF115">
    <property type="entry name" value="3-OXOACYL-[ACYL-CARRIER-PROTEIN] REDUCTASE FABG"/>
    <property type="match status" value="1"/>
</dbReference>
<comment type="similarity">
    <text evidence="1">Belongs to the short-chain dehydrogenases/reductases (SDR) family.</text>
</comment>
<gene>
    <name evidence="3" type="ORF">AVDCRST_MAG64-4353</name>
</gene>
<dbReference type="EMBL" id="CADCUQ010001015">
    <property type="protein sequence ID" value="CAA9443390.1"/>
    <property type="molecule type" value="Genomic_DNA"/>
</dbReference>
<dbReference type="Gene3D" id="3.40.50.720">
    <property type="entry name" value="NAD(P)-binding Rossmann-like Domain"/>
    <property type="match status" value="1"/>
</dbReference>
<dbReference type="InterPro" id="IPR036291">
    <property type="entry name" value="NAD(P)-bd_dom_sf"/>
</dbReference>
<dbReference type="GO" id="GO:0004316">
    <property type="term" value="F:3-oxoacyl-[acyl-carrier-protein] reductase (NADPH) activity"/>
    <property type="evidence" value="ECO:0007669"/>
    <property type="project" value="UniProtKB-EC"/>
</dbReference>
<dbReference type="InterPro" id="IPR020904">
    <property type="entry name" value="Sc_DH/Rdtase_CS"/>
</dbReference>
<dbReference type="PRINTS" id="PR00080">
    <property type="entry name" value="SDRFAMILY"/>
</dbReference>
<dbReference type="EC" id="1.1.1.100" evidence="3"/>
<dbReference type="PRINTS" id="PR00081">
    <property type="entry name" value="GDHRDH"/>
</dbReference>
<name>A0A6J4QQ89_9BACT</name>
<reference evidence="3" key="1">
    <citation type="submission" date="2020-02" db="EMBL/GenBank/DDBJ databases">
        <authorList>
            <person name="Meier V. D."/>
        </authorList>
    </citation>
    <scope>NUCLEOTIDE SEQUENCE</scope>
    <source>
        <strain evidence="3">AVDCRST_MAG64</strain>
    </source>
</reference>
<keyword evidence="2 3" id="KW-0560">Oxidoreductase</keyword>
<dbReference type="SUPFAM" id="SSF51735">
    <property type="entry name" value="NAD(P)-binding Rossmann-fold domains"/>
    <property type="match status" value="1"/>
</dbReference>
<dbReference type="FunFam" id="3.40.50.720:FF:000084">
    <property type="entry name" value="Short-chain dehydrogenase reductase"/>
    <property type="match status" value="1"/>
</dbReference>
<accession>A0A6J4QQ89</accession>
<evidence type="ECO:0000256" key="1">
    <source>
        <dbReference type="ARBA" id="ARBA00006484"/>
    </source>
</evidence>
<dbReference type="PANTHER" id="PTHR42760">
    <property type="entry name" value="SHORT-CHAIN DEHYDROGENASES/REDUCTASES FAMILY MEMBER"/>
    <property type="match status" value="1"/>
</dbReference>
<evidence type="ECO:0000313" key="3">
    <source>
        <dbReference type="EMBL" id="CAA9443390.1"/>
    </source>
</evidence>
<sequence>MSTDNRTYLDHVFGLQGRTALVTGASGGIGRALAVGLAGAGAVVGLHGRRADELAETRKQVEAVGGRAVELPAELNDDAACRRLVADARAALGGRLDVLVNNAGMNRRKPIEQVPADDFETILNVNLRAPYVLSQAAHPVMREQGGGKIVHVASLTTFIGLGGTSVYGATKAAIAQLAKTQAVEWAKDNVQVNCLAPGFIRTPLTEQSVWGDDRRRAWLLGRIPAKRGGTPEDMVAAVLLMASPGSAYLTGQTIAVDGGVLAGGSWDD</sequence>
<protein>
    <submittedName>
        <fullName evidence="3">3-oxoacyl-[acyl-carrier protein] reductase</fullName>
        <ecNumber evidence="3">1.1.1.100</ecNumber>
    </submittedName>
</protein>
<dbReference type="AlphaFoldDB" id="A0A6J4QQ89"/>
<organism evidence="3">
    <name type="scientific">uncultured Phycisphaerae bacterium</name>
    <dbReference type="NCBI Taxonomy" id="904963"/>
    <lineage>
        <taxon>Bacteria</taxon>
        <taxon>Pseudomonadati</taxon>
        <taxon>Planctomycetota</taxon>
        <taxon>Phycisphaerae</taxon>
        <taxon>environmental samples</taxon>
    </lineage>
</organism>
<dbReference type="PROSITE" id="PS00061">
    <property type="entry name" value="ADH_SHORT"/>
    <property type="match status" value="1"/>
</dbReference>
<dbReference type="Pfam" id="PF13561">
    <property type="entry name" value="adh_short_C2"/>
    <property type="match status" value="1"/>
</dbReference>